<keyword evidence="9" id="KW-1185">Reference proteome</keyword>
<evidence type="ECO:0000256" key="4">
    <source>
        <dbReference type="SAM" id="MobiDB-lite"/>
    </source>
</evidence>
<feature type="region of interest" description="Disordered" evidence="4">
    <location>
        <begin position="383"/>
        <end position="493"/>
    </location>
</feature>
<proteinExistence type="predicted"/>
<name>A0A0R3SCL3_HYMDI</name>
<evidence type="ECO:0000313" key="7">
    <source>
        <dbReference type="EMBL" id="VUZ43562.1"/>
    </source>
</evidence>
<dbReference type="InterPro" id="IPR016135">
    <property type="entry name" value="UBQ-conjugating_enzyme/RWD"/>
</dbReference>
<dbReference type="CDD" id="cd23794">
    <property type="entry name" value="UBCc_UBE2F_UBE2M"/>
    <property type="match status" value="1"/>
</dbReference>
<keyword evidence="1" id="KW-0808">Transferase</keyword>
<feature type="compositionally biased region" description="Basic and acidic residues" evidence="4">
    <location>
        <begin position="442"/>
        <end position="464"/>
    </location>
</feature>
<dbReference type="SUPFAM" id="SSF54495">
    <property type="entry name" value="UBC-like"/>
    <property type="match status" value="1"/>
</dbReference>
<dbReference type="PROSITE" id="PS50127">
    <property type="entry name" value="UBC_2"/>
    <property type="match status" value="1"/>
</dbReference>
<accession>A0A0R3SCL3</accession>
<dbReference type="EMBL" id="CABIJS010000111">
    <property type="protein sequence ID" value="VUZ43562.1"/>
    <property type="molecule type" value="Genomic_DNA"/>
</dbReference>
<feature type="region of interest" description="Disordered" evidence="4">
    <location>
        <begin position="172"/>
        <end position="197"/>
    </location>
</feature>
<feature type="compositionally biased region" description="Acidic residues" evidence="4">
    <location>
        <begin position="420"/>
        <end position="441"/>
    </location>
</feature>
<dbReference type="OrthoDB" id="9978460at2759"/>
<dbReference type="Pfam" id="PF00179">
    <property type="entry name" value="UQ_con"/>
    <property type="match status" value="1"/>
</dbReference>
<dbReference type="Proteomes" id="UP000274504">
    <property type="component" value="Unassembled WGS sequence"/>
</dbReference>
<dbReference type="STRING" id="6216.A0A0R3SCL3"/>
<dbReference type="AlphaFoldDB" id="A0A0R3SCL3"/>
<keyword evidence="2" id="KW-0833">Ubl conjugation pathway</keyword>
<dbReference type="GO" id="GO:0016740">
    <property type="term" value="F:transferase activity"/>
    <property type="evidence" value="ECO:0007669"/>
    <property type="project" value="UniProtKB-KW"/>
</dbReference>
<evidence type="ECO:0000256" key="1">
    <source>
        <dbReference type="ARBA" id="ARBA00022679"/>
    </source>
</evidence>
<dbReference type="PROSITE" id="PS00183">
    <property type="entry name" value="UBC_1"/>
    <property type="match status" value="1"/>
</dbReference>
<dbReference type="EMBL" id="UYSG01000558">
    <property type="protein sequence ID" value="VDL19794.1"/>
    <property type="molecule type" value="Genomic_DNA"/>
</dbReference>
<feature type="compositionally biased region" description="Acidic residues" evidence="4">
    <location>
        <begin position="383"/>
        <end position="404"/>
    </location>
</feature>
<dbReference type="InterPro" id="IPR000608">
    <property type="entry name" value="UBC"/>
</dbReference>
<reference evidence="6 8" key="2">
    <citation type="submission" date="2018-11" db="EMBL/GenBank/DDBJ databases">
        <authorList>
            <consortium name="Pathogen Informatics"/>
        </authorList>
    </citation>
    <scope>NUCLEOTIDE SEQUENCE [LARGE SCALE GENOMIC DNA]</scope>
</reference>
<gene>
    <name evidence="6" type="ORF">HDID_LOCUS2333</name>
    <name evidence="7" type="ORF">WMSIL1_LOCUS3755</name>
</gene>
<reference evidence="10" key="1">
    <citation type="submission" date="2017-02" db="UniProtKB">
        <authorList>
            <consortium name="WormBaseParasite"/>
        </authorList>
    </citation>
    <scope>IDENTIFICATION</scope>
</reference>
<evidence type="ECO:0000256" key="2">
    <source>
        <dbReference type="ARBA" id="ARBA00022786"/>
    </source>
</evidence>
<evidence type="ECO:0000313" key="9">
    <source>
        <dbReference type="Proteomes" id="UP000321570"/>
    </source>
</evidence>
<sequence>MMSIRTQRRTFYRDVQNLYRNIESSTNGQASIEEFDDTSIKVALRPTEGINAHAVFYMNIKAADGYPIDPPDLQFASPIFHPNIDSEGSICINMLDNWESCYGLMDAVKAIIYLIANPNYDDPNNGITEYFDPSEYEEAARRLLAGLTVDGVRYEPNVEWCKWARENGCFPTEDGEEGGKDVGEEEEGDKEASAMSGNEAKEIESIFSDELSIASPGTAPSVGNLCYSFSDDQSGASQDLYFPMDLAVELQRNRIMIQEPGSKRGTIFYFVEMLGNYNHLGELGRCYKSLFSTDVAEDCQIHPETRQTSQSCHWRPVNYYQESAIYSSESEASAVSLNYFTDFLEPTDGSLKWEFDEAPSSSMIGSETSDLVESDEDVVNDEGVESGYDEEEEESESGETPESELEPKIVSESLESGVDSYEESEENDGDSDDDFDSSTENEGEKAVEEEQTVEKLEGESRSSESDDESYDEFEEEDEDDDSSTEASCPPNSFFHSETMRQCAGCVDEMWTTGLLDNWKPTFKWLFRRTRWPVRFAPQQKEHLSMTGINIPPWRASSALMLRDICRYCANNEFVENLALLDPLTLSPLSPLLNLMQYTRTPRPQLTGILWMTPLDAISPLYRVPIPVLNNDTVYPQPMGLRVLTLGAFVTNWVSWISRMEAYSARGKSRISPNFDSSLASGMLEPMTLGCGQMPIFDLWPLWALRSILNLSLRFSQHKLPLFQTTVHFLFPFSDIDEI</sequence>
<reference evidence="7 9" key="3">
    <citation type="submission" date="2019-07" db="EMBL/GenBank/DDBJ databases">
        <authorList>
            <person name="Jastrzebski P J."/>
            <person name="Paukszto L."/>
            <person name="Jastrzebski P J."/>
        </authorList>
    </citation>
    <scope>NUCLEOTIDE SEQUENCE [LARGE SCALE GENOMIC DNA]</scope>
    <source>
        <strain evidence="7 9">WMS-il1</strain>
    </source>
</reference>
<feature type="compositionally biased region" description="Acidic residues" evidence="4">
    <location>
        <begin position="465"/>
        <end position="483"/>
    </location>
</feature>
<evidence type="ECO:0000313" key="6">
    <source>
        <dbReference type="EMBL" id="VDL19794.1"/>
    </source>
</evidence>
<feature type="domain" description="UBC core" evidence="5">
    <location>
        <begin position="6"/>
        <end position="153"/>
    </location>
</feature>
<feature type="active site" description="Glycyl thioester intermediate" evidence="3">
    <location>
        <position position="91"/>
    </location>
</feature>
<dbReference type="SMART" id="SM00212">
    <property type="entry name" value="UBCc"/>
    <property type="match status" value="1"/>
</dbReference>
<protein>
    <submittedName>
        <fullName evidence="10">UBIQUITIN_CONJUGAT_2 domain-containing protein</fullName>
    </submittedName>
</protein>
<evidence type="ECO:0000256" key="3">
    <source>
        <dbReference type="PROSITE-ProRule" id="PRU10133"/>
    </source>
</evidence>
<organism evidence="10">
    <name type="scientific">Hymenolepis diminuta</name>
    <name type="common">Rat tapeworm</name>
    <dbReference type="NCBI Taxonomy" id="6216"/>
    <lineage>
        <taxon>Eukaryota</taxon>
        <taxon>Metazoa</taxon>
        <taxon>Spiralia</taxon>
        <taxon>Lophotrochozoa</taxon>
        <taxon>Platyhelminthes</taxon>
        <taxon>Cestoda</taxon>
        <taxon>Eucestoda</taxon>
        <taxon>Cyclophyllidea</taxon>
        <taxon>Hymenolepididae</taxon>
        <taxon>Hymenolepis</taxon>
    </lineage>
</organism>
<dbReference type="PANTHER" id="PTHR24068">
    <property type="entry name" value="UBIQUITIN-CONJUGATING ENZYME E2"/>
    <property type="match status" value="1"/>
</dbReference>
<dbReference type="Proteomes" id="UP000321570">
    <property type="component" value="Unassembled WGS sequence"/>
</dbReference>
<evidence type="ECO:0000259" key="5">
    <source>
        <dbReference type="PROSITE" id="PS50127"/>
    </source>
</evidence>
<dbReference type="WBParaSite" id="HDID_0000233201-mRNA-1">
    <property type="protein sequence ID" value="HDID_0000233201-mRNA-1"/>
    <property type="gene ID" value="HDID_0000233201"/>
</dbReference>
<evidence type="ECO:0000313" key="8">
    <source>
        <dbReference type="Proteomes" id="UP000274504"/>
    </source>
</evidence>
<evidence type="ECO:0000313" key="10">
    <source>
        <dbReference type="WBParaSite" id="HDID_0000233201-mRNA-1"/>
    </source>
</evidence>
<dbReference type="InterPro" id="IPR023313">
    <property type="entry name" value="UBQ-conjugating_AS"/>
</dbReference>
<dbReference type="Gene3D" id="3.10.110.10">
    <property type="entry name" value="Ubiquitin Conjugating Enzyme"/>
    <property type="match status" value="1"/>
</dbReference>